<reference evidence="2" key="1">
    <citation type="submission" date="2020-09" db="EMBL/GenBank/DDBJ databases">
        <title>A novel bacterium of genus Paenibacillus, isolated from South China Sea.</title>
        <authorList>
            <person name="Huang H."/>
            <person name="Mo K."/>
            <person name="Hu Y."/>
        </authorList>
    </citation>
    <scope>NUCLEOTIDE SEQUENCE</scope>
    <source>
        <strain evidence="2">IB182363</strain>
    </source>
</reference>
<dbReference type="InterPro" id="IPR008964">
    <property type="entry name" value="Invasin/intimin_cell_adhesion"/>
</dbReference>
<dbReference type="InterPro" id="IPR003343">
    <property type="entry name" value="Big_2"/>
</dbReference>
<keyword evidence="3" id="KW-1185">Reference proteome</keyword>
<dbReference type="PANTHER" id="PTHR23019:SF0">
    <property type="entry name" value="NUCLEAR PORE MEMBRANE GLYCOPROTEIN 210"/>
    <property type="match status" value="1"/>
</dbReference>
<sequence length="1137" mass="119966">MADLTQRNKRTSLLSGFRWKQISIVMMQFILIAALVIGPGTGRAWAAEEISRLVLSKNALSLSVGDSFSLTATAINVNGSTSDVTIKAIWNADANNPDVASVYAGNIVAKKEGTAYITATYLGKTEVVTVNVHKKVRSLDKNKQSLSKRVGQFEQITLEATYTDGQVEDVTSKAEWRTESDLVASVVNGKVTAVGSGKTNVIATYGGKTVTVPVSVDIVRRLDPSVESIDLRVGGTDDVKLMAMFENGDTDDVAALAEWTSSNGSVADIFKGVVTAYGAGQATLTGTYGGKSATIIVNVETVKKLEASKTDLFLKIDGSETITLTAYYADENNTSEVVTAKAEWSSSDESIADVEDGTITANSVGQATITASYGTKTVTITVDAGIARKLEADKTSLSMRKGTEETIKLEAIFASGNAPEDVTGLATWSSSDESVAYVSKGKVRANGSGEATIKAEYGDKSVSIPVQVDTARVLKVTPSTLHVKVGDENTVKLEVTYADGNSEDVTTKAQWSSDKPEVADVINGKITALGTGQAAITGSFGEKTAVVTVNVELAKNLTLSKSDIFLKVGGTDNLTLKATFADGGASVDVTNLAEWSSDNADVADVVDGQIRAYKVGQATISATYGSKTVTAAVDVGIARKLELDKKSLSLRKGEAAPKLELKAYYANGTSEIITDSAEWSSEDQAVAVLESKGIVKAISSGETKVTAKYGDKIITIPVSVDPASKLEADKVKVELQPGYTAEIKLTATYEDDNTEDVTSKAEWISSNESIATADDGIIRAVDRGEAVITAKYGKKTIKITVSVGAMESLTANEKTIYLKEGEGKQILLTTKYKDGTSKDSTSEAAWSSSSSSVAEVSGGYVTAVGSGKSTITAKVGEKTVTISVQVELADRLMPTHRSVVMRKGDNLQVGLTATYGNGTTEDVTNKAVWSVSSAKVADVYNGLITAFDSGRVTVTAKYGAKVITIPVEIDTAQKLTLNKKSAELRSGQNEQLSLTATFSDGSTRDVTGEAEWTTRSYKIADVNHTGLVSAVSYGKTTITAKYGSKTVSIPIEVDSLKYLKTNVKTIEMKVGETKRVNLTATYRDGLDVDVAGKAEWKSSRDATADVKDGAITAYAKGTATITAKFGGKTATLKVIVK</sequence>
<comment type="caution">
    <text evidence="2">The sequence shown here is derived from an EMBL/GenBank/DDBJ whole genome shotgun (WGS) entry which is preliminary data.</text>
</comment>
<feature type="domain" description="BIG2" evidence="1">
    <location>
        <begin position="888"/>
        <end position="968"/>
    </location>
</feature>
<feature type="domain" description="BIG2" evidence="1">
    <location>
        <begin position="722"/>
        <end position="802"/>
    </location>
</feature>
<feature type="domain" description="BIG2" evidence="1">
    <location>
        <begin position="637"/>
        <end position="719"/>
    </location>
</feature>
<gene>
    <name evidence="2" type="ORF">IDH45_15770</name>
</gene>
<dbReference type="Proteomes" id="UP000639396">
    <property type="component" value="Unassembled WGS sequence"/>
</dbReference>
<feature type="domain" description="BIG2" evidence="1">
    <location>
        <begin position="1055"/>
        <end position="1135"/>
    </location>
</feature>
<proteinExistence type="predicted"/>
<feature type="domain" description="BIG2" evidence="1">
    <location>
        <begin position="386"/>
        <end position="467"/>
    </location>
</feature>
<evidence type="ECO:0000259" key="1">
    <source>
        <dbReference type="SMART" id="SM00635"/>
    </source>
</evidence>
<dbReference type="Pfam" id="PF02368">
    <property type="entry name" value="Big_2"/>
    <property type="match status" value="2"/>
</dbReference>
<evidence type="ECO:0000313" key="3">
    <source>
        <dbReference type="Proteomes" id="UP000639396"/>
    </source>
</evidence>
<dbReference type="RefSeq" id="WP_190929084.1">
    <property type="nucleotide sequence ID" value="NZ_JACXJA010000020.1"/>
</dbReference>
<evidence type="ECO:0000313" key="2">
    <source>
        <dbReference type="EMBL" id="MBD2863451.1"/>
    </source>
</evidence>
<feature type="domain" description="BIG2" evidence="1">
    <location>
        <begin position="216"/>
        <end position="298"/>
    </location>
</feature>
<feature type="domain" description="BIG2" evidence="1">
    <location>
        <begin position="470"/>
        <end position="550"/>
    </location>
</feature>
<protein>
    <submittedName>
        <fullName evidence="2">Ig-like domain-containing protein</fullName>
    </submittedName>
</protein>
<dbReference type="Gene3D" id="2.60.40.1080">
    <property type="match status" value="13"/>
</dbReference>
<dbReference type="EMBL" id="JACXJA010000020">
    <property type="protein sequence ID" value="MBD2863451.1"/>
    <property type="molecule type" value="Genomic_DNA"/>
</dbReference>
<feature type="domain" description="BIG2" evidence="1">
    <location>
        <begin position="553"/>
        <end position="634"/>
    </location>
</feature>
<dbReference type="PANTHER" id="PTHR23019">
    <property type="entry name" value="NUCLEAR PORE MEMBRANE GLYCOPROTEIN GP210-RELATED"/>
    <property type="match status" value="1"/>
</dbReference>
<dbReference type="InterPro" id="IPR045197">
    <property type="entry name" value="NUP210-like"/>
</dbReference>
<feature type="domain" description="BIG2" evidence="1">
    <location>
        <begin position="135"/>
        <end position="215"/>
    </location>
</feature>
<feature type="domain" description="BIG2" evidence="1">
    <location>
        <begin position="49"/>
        <end position="131"/>
    </location>
</feature>
<dbReference type="SUPFAM" id="SSF49373">
    <property type="entry name" value="Invasin/intimin cell-adhesion fragments"/>
    <property type="match status" value="10"/>
</dbReference>
<dbReference type="AlphaFoldDB" id="A0A927CBY7"/>
<dbReference type="SMART" id="SM00635">
    <property type="entry name" value="BID_2"/>
    <property type="match status" value="13"/>
</dbReference>
<feature type="domain" description="BIG2" evidence="1">
    <location>
        <begin position="805"/>
        <end position="885"/>
    </location>
</feature>
<feature type="domain" description="BIG2" evidence="1">
    <location>
        <begin position="301"/>
        <end position="383"/>
    </location>
</feature>
<name>A0A927CBY7_9BACL</name>
<feature type="domain" description="BIG2" evidence="1">
    <location>
        <begin position="971"/>
        <end position="1052"/>
    </location>
</feature>
<accession>A0A927CBY7</accession>
<organism evidence="2 3">
    <name type="scientific">Paenibacillus oceani</name>
    <dbReference type="NCBI Taxonomy" id="2772510"/>
    <lineage>
        <taxon>Bacteria</taxon>
        <taxon>Bacillati</taxon>
        <taxon>Bacillota</taxon>
        <taxon>Bacilli</taxon>
        <taxon>Bacillales</taxon>
        <taxon>Paenibacillaceae</taxon>
        <taxon>Paenibacillus</taxon>
    </lineage>
</organism>